<dbReference type="Pfam" id="PF00589">
    <property type="entry name" value="Phage_integrase"/>
    <property type="match status" value="1"/>
</dbReference>
<dbReference type="InterPro" id="IPR002104">
    <property type="entry name" value="Integrase_catalytic"/>
</dbReference>
<evidence type="ECO:0000256" key="2">
    <source>
        <dbReference type="ARBA" id="ARBA00022908"/>
    </source>
</evidence>
<dbReference type="InterPro" id="IPR013762">
    <property type="entry name" value="Integrase-like_cat_sf"/>
</dbReference>
<dbReference type="Pfam" id="PF12167">
    <property type="entry name" value="Arm-DNA-bind_2"/>
    <property type="match status" value="1"/>
</dbReference>
<evidence type="ECO:0000259" key="7">
    <source>
        <dbReference type="PROSITE" id="PS51900"/>
    </source>
</evidence>
<proteinExistence type="inferred from homology"/>
<evidence type="ECO:0000256" key="3">
    <source>
        <dbReference type="ARBA" id="ARBA00023125"/>
    </source>
</evidence>
<dbReference type="InterPro" id="IPR022000">
    <property type="entry name" value="Min27-like_integrase_DNA_bind"/>
</dbReference>
<keyword evidence="3 5" id="KW-0238">DNA-binding</keyword>
<dbReference type="Proteomes" id="UP000285575">
    <property type="component" value="Unassembled WGS sequence"/>
</dbReference>
<dbReference type="GO" id="GO:0003677">
    <property type="term" value="F:DNA binding"/>
    <property type="evidence" value="ECO:0007669"/>
    <property type="project" value="UniProtKB-UniRule"/>
</dbReference>
<feature type="domain" description="Tyr recombinase" evidence="6">
    <location>
        <begin position="173"/>
        <end position="362"/>
    </location>
</feature>
<dbReference type="InterPro" id="IPR044068">
    <property type="entry name" value="CB"/>
</dbReference>
<dbReference type="PROSITE" id="PS51900">
    <property type="entry name" value="CB"/>
    <property type="match status" value="1"/>
</dbReference>
<evidence type="ECO:0000313" key="8">
    <source>
        <dbReference type="EMBL" id="RVU45329.1"/>
    </source>
</evidence>
<evidence type="ECO:0000256" key="1">
    <source>
        <dbReference type="ARBA" id="ARBA00008857"/>
    </source>
</evidence>
<gene>
    <name evidence="8" type="ORF">EOE66_14470</name>
</gene>
<feature type="domain" description="Core-binding (CB)" evidence="7">
    <location>
        <begin position="75"/>
        <end position="152"/>
    </location>
</feature>
<keyword evidence="4" id="KW-0233">DNA recombination</keyword>
<evidence type="ECO:0000259" key="6">
    <source>
        <dbReference type="PROSITE" id="PS51898"/>
    </source>
</evidence>
<dbReference type="GO" id="GO:0015074">
    <property type="term" value="P:DNA integration"/>
    <property type="evidence" value="ECO:0007669"/>
    <property type="project" value="UniProtKB-KW"/>
</dbReference>
<protein>
    <submittedName>
        <fullName evidence="8">Site-specific integrase</fullName>
    </submittedName>
</protein>
<dbReference type="GO" id="GO:0006310">
    <property type="term" value="P:DNA recombination"/>
    <property type="evidence" value="ECO:0007669"/>
    <property type="project" value="UniProtKB-KW"/>
</dbReference>
<dbReference type="OrthoDB" id="5391994at2"/>
<comment type="similarity">
    <text evidence="1">Belongs to the 'phage' integrase family.</text>
</comment>
<dbReference type="Gene3D" id="1.10.150.130">
    <property type="match status" value="1"/>
</dbReference>
<evidence type="ECO:0000313" key="9">
    <source>
        <dbReference type="Proteomes" id="UP000285575"/>
    </source>
</evidence>
<dbReference type="CDD" id="cd01189">
    <property type="entry name" value="INT_ICEBs1_C_like"/>
    <property type="match status" value="1"/>
</dbReference>
<evidence type="ECO:0000256" key="5">
    <source>
        <dbReference type="PROSITE-ProRule" id="PRU01248"/>
    </source>
</evidence>
<dbReference type="PANTHER" id="PTHR30629">
    <property type="entry name" value="PROPHAGE INTEGRASE"/>
    <property type="match status" value="1"/>
</dbReference>
<dbReference type="InterPro" id="IPR011010">
    <property type="entry name" value="DNA_brk_join_enz"/>
</dbReference>
<organism evidence="8 9">
    <name type="scientific">Rubrivivax rivuli</name>
    <dbReference type="NCBI Taxonomy" id="1862385"/>
    <lineage>
        <taxon>Bacteria</taxon>
        <taxon>Pseudomonadati</taxon>
        <taxon>Pseudomonadota</taxon>
        <taxon>Betaproteobacteria</taxon>
        <taxon>Burkholderiales</taxon>
        <taxon>Sphaerotilaceae</taxon>
        <taxon>Rubrivivax</taxon>
    </lineage>
</organism>
<dbReference type="EMBL" id="SACR01000004">
    <property type="protein sequence ID" value="RVU45329.1"/>
    <property type="molecule type" value="Genomic_DNA"/>
</dbReference>
<dbReference type="PANTHER" id="PTHR30629:SF2">
    <property type="entry name" value="PROPHAGE INTEGRASE INTS-RELATED"/>
    <property type="match status" value="1"/>
</dbReference>
<dbReference type="PROSITE" id="PS51898">
    <property type="entry name" value="TYR_RECOMBINASE"/>
    <property type="match status" value="1"/>
</dbReference>
<keyword evidence="9" id="KW-1185">Reference proteome</keyword>
<dbReference type="SUPFAM" id="SSF56349">
    <property type="entry name" value="DNA breaking-rejoining enzymes"/>
    <property type="match status" value="1"/>
</dbReference>
<dbReference type="InterPro" id="IPR050808">
    <property type="entry name" value="Phage_Integrase"/>
</dbReference>
<dbReference type="RefSeq" id="WP_128229427.1">
    <property type="nucleotide sequence ID" value="NZ_SACR01000004.1"/>
</dbReference>
<dbReference type="InterPro" id="IPR010998">
    <property type="entry name" value="Integrase_recombinase_N"/>
</dbReference>
<dbReference type="AlphaFoldDB" id="A0A437RF07"/>
<accession>A0A437RF07</accession>
<dbReference type="Gene3D" id="1.10.443.10">
    <property type="entry name" value="Intergrase catalytic core"/>
    <property type="match status" value="1"/>
</dbReference>
<evidence type="ECO:0000256" key="4">
    <source>
        <dbReference type="ARBA" id="ARBA00023172"/>
    </source>
</evidence>
<name>A0A437RF07_9BURK</name>
<reference evidence="8 9" key="1">
    <citation type="submission" date="2019-01" db="EMBL/GenBank/DDBJ databases">
        <authorList>
            <person name="Chen W.-M."/>
        </authorList>
    </citation>
    <scope>NUCLEOTIDE SEQUENCE [LARGE SCALE GENOMIC DNA]</scope>
    <source>
        <strain evidence="8 9">KYPY4</strain>
    </source>
</reference>
<keyword evidence="2" id="KW-0229">DNA integration</keyword>
<sequence length="385" mass="42950">MGRTGSGVEVRAKSIRFTFVPGKPTLMVNGVPALPTPANVKWALRLAGEIRERMRYGTFSMAEYFPAAGTADTPATAGTVLDTWLSAQRIEGSTKAGYESALKFWKTAIGDKPARAVRHSDILTALAARPDLSGKTINNYVSVARQAFALAVKDKAMQENPAADVPRASWQRDPPDPFTRDEAEAIIADFVSHYPEPVANMIEWRFFSGVRTSEMAGLRWPQVDLARGSFRISETIVRGQDKGKTKTSVVRDVLANSRALAALQRQRKHTQMAGQHVWLDPRYGTEWREERAFRRSYWEPCLKRLGIRYRPPNNCRHTYATMMLMAGMRPAFCAKQLGHSIEMFLRTYSRWISGEQDAREMLQLEAALADSSPGLPQKSEGPAAS</sequence>
<comment type="caution">
    <text evidence="8">The sequence shown here is derived from an EMBL/GenBank/DDBJ whole genome shotgun (WGS) entry which is preliminary data.</text>
</comment>